<dbReference type="PROSITE" id="PS50206">
    <property type="entry name" value="RHODANESE_3"/>
    <property type="match status" value="1"/>
</dbReference>
<evidence type="ECO:0000313" key="4">
    <source>
        <dbReference type="Proteomes" id="UP000028837"/>
    </source>
</evidence>
<sequence>MRFLQVEHDVEFTDIFEKLVQGLDEAVNKFENRQFVQLLVLHTDNEVKTRISEKTGAHHILYEKNASDEPEDFQETADELKRKLRMFLQKELLSVCRVPDAGVLGTARCDMKIDLHGDYHSEGITMFAPLACKHMFSNTDAPLRQTAAQVAETEKPLEGRKGRGCFSVDPYISAISWQAEQSLAKAILSAPLYCLSKDSTQKRALGSGLSCQQSCDSELYVHPRLCESRHKTRFRDSRARQSKTPRGESVQRAREEASKNATGEACPAKALGDSNHFLETCKRSEGGWSVTGAFLLSVHRAYKGDFPVSGRMVLVHPLGLTALAAKYVCFLPSPGIFSSSFLLGCTRLFNSFAPVDGGSRLPPLSTAALPASSCRVVCRGWGRVPEARRLFPGAASGHREHGGKGGRRDRSTASRETGCMQGSVAAVGASLKPSLCSWSPCFSIPPNANFPKIPLCLARKVSTNARGFSGSPQAVEGGRGGGGTSTPTGSAASGEKSPVSDVDRSFVQRLSEAGGASILDGKAFFLVDVREPAELQTLGCIPGAVNIPLGRLEEAFRMHAKCFEEEFHRPKPDPDVTIVVYCQRGIRSARGCEMLAHLGFQTLNYRGSYSDWSAALEAEKK</sequence>
<feature type="compositionally biased region" description="Basic and acidic residues" evidence="1">
    <location>
        <begin position="397"/>
        <end position="413"/>
    </location>
</feature>
<dbReference type="VEuPathDB" id="ToxoDB:TGDOM2_314422"/>
<dbReference type="AlphaFoldDB" id="A0A086JZT6"/>
<feature type="compositionally biased region" description="Low complexity" evidence="1">
    <location>
        <begin position="485"/>
        <end position="494"/>
    </location>
</feature>
<dbReference type="InterPro" id="IPR036873">
    <property type="entry name" value="Rhodanese-like_dom_sf"/>
</dbReference>
<evidence type="ECO:0000256" key="1">
    <source>
        <dbReference type="SAM" id="MobiDB-lite"/>
    </source>
</evidence>
<feature type="region of interest" description="Disordered" evidence="1">
    <location>
        <begin position="468"/>
        <end position="500"/>
    </location>
</feature>
<dbReference type="GO" id="GO:0004792">
    <property type="term" value="F:thiosulfate-cyanide sulfurtransferase activity"/>
    <property type="evidence" value="ECO:0007669"/>
    <property type="project" value="UniProtKB-EC"/>
</dbReference>
<dbReference type="OrthoDB" id="566238at2759"/>
<dbReference type="PANTHER" id="PTHR44086:SF10">
    <property type="entry name" value="THIOSULFATE SULFURTRANSFERASE_RHODANESE-LIKE DOMAIN-CONTAINING PROTEIN 3"/>
    <property type="match status" value="1"/>
</dbReference>
<feature type="region of interest" description="Disordered" evidence="1">
    <location>
        <begin position="232"/>
        <end position="264"/>
    </location>
</feature>
<feature type="region of interest" description="Disordered" evidence="1">
    <location>
        <begin position="392"/>
        <end position="417"/>
    </location>
</feature>
<keyword evidence="3" id="KW-0808">Transferase</keyword>
<proteinExistence type="predicted"/>
<evidence type="ECO:0000259" key="2">
    <source>
        <dbReference type="PROSITE" id="PS50206"/>
    </source>
</evidence>
<dbReference type="InterPro" id="IPR001763">
    <property type="entry name" value="Rhodanese-like_dom"/>
</dbReference>
<dbReference type="EMBL" id="AHZU02000995">
    <property type="protein sequence ID" value="KFG37654.1"/>
    <property type="molecule type" value="Genomic_DNA"/>
</dbReference>
<organism evidence="3 4">
    <name type="scientific">Toxoplasma gondii GAB2-2007-GAL-DOM2</name>
    <dbReference type="NCBI Taxonomy" id="1130820"/>
    <lineage>
        <taxon>Eukaryota</taxon>
        <taxon>Sar</taxon>
        <taxon>Alveolata</taxon>
        <taxon>Apicomplexa</taxon>
        <taxon>Conoidasida</taxon>
        <taxon>Coccidia</taxon>
        <taxon>Eucoccidiorida</taxon>
        <taxon>Eimeriorina</taxon>
        <taxon>Sarcocystidae</taxon>
        <taxon>Toxoplasma</taxon>
    </lineage>
</organism>
<dbReference type="Gene3D" id="3.40.250.10">
    <property type="entry name" value="Rhodanese-like domain"/>
    <property type="match status" value="1"/>
</dbReference>
<dbReference type="SUPFAM" id="SSF52821">
    <property type="entry name" value="Rhodanese/Cell cycle control phosphatase"/>
    <property type="match status" value="1"/>
</dbReference>
<feature type="compositionally biased region" description="Basic and acidic residues" evidence="1">
    <location>
        <begin position="232"/>
        <end position="258"/>
    </location>
</feature>
<feature type="domain" description="Rhodanese" evidence="2">
    <location>
        <begin position="520"/>
        <end position="621"/>
    </location>
</feature>
<reference evidence="3 4" key="1">
    <citation type="submission" date="2014-02" db="EMBL/GenBank/DDBJ databases">
        <authorList>
            <person name="Sibley D."/>
            <person name="Venepally P."/>
            <person name="Karamycheva S."/>
            <person name="Hadjithomas M."/>
            <person name="Khan A."/>
            <person name="Brunk B."/>
            <person name="Roos D."/>
            <person name="Caler E."/>
            <person name="Lorenzi H."/>
        </authorList>
    </citation>
    <scope>NUCLEOTIDE SEQUENCE [LARGE SCALE GENOMIC DNA]</scope>
    <source>
        <strain evidence="3 4">GAB2-2007-GAL-DOM2</strain>
    </source>
</reference>
<evidence type="ECO:0000313" key="3">
    <source>
        <dbReference type="EMBL" id="KFG37654.1"/>
    </source>
</evidence>
<dbReference type="PANTHER" id="PTHR44086">
    <property type="entry name" value="THIOSULFATE SULFURTRANSFERASE RDL2, MITOCHONDRIAL-RELATED"/>
    <property type="match status" value="1"/>
</dbReference>
<dbReference type="Proteomes" id="UP000028837">
    <property type="component" value="Unassembled WGS sequence"/>
</dbReference>
<protein>
    <submittedName>
        <fullName evidence="3">Rhodanese family domain-containing protein</fullName>
        <ecNumber evidence="3">2.8.1.1</ecNumber>
    </submittedName>
</protein>
<gene>
    <name evidence="3" type="ORF">TGDOM2_314422</name>
</gene>
<comment type="caution">
    <text evidence="3">The sequence shown here is derived from an EMBL/GenBank/DDBJ whole genome shotgun (WGS) entry which is preliminary data.</text>
</comment>
<dbReference type="EC" id="2.8.1.1" evidence="3"/>
<dbReference type="SMART" id="SM00450">
    <property type="entry name" value="RHOD"/>
    <property type="match status" value="1"/>
</dbReference>
<accession>A0A086JZT6</accession>
<name>A0A086JZT6_TOXGO</name>
<dbReference type="Pfam" id="PF00581">
    <property type="entry name" value="Rhodanese"/>
    <property type="match status" value="1"/>
</dbReference>
<dbReference type="GO" id="GO:0005739">
    <property type="term" value="C:mitochondrion"/>
    <property type="evidence" value="ECO:0007669"/>
    <property type="project" value="TreeGrafter"/>
</dbReference>